<evidence type="ECO:0000313" key="8">
    <source>
        <dbReference type="EMBL" id="RDX55941.1"/>
    </source>
</evidence>
<organism evidence="8 9">
    <name type="scientific">Lentinus brumalis</name>
    <dbReference type="NCBI Taxonomy" id="2498619"/>
    <lineage>
        <taxon>Eukaryota</taxon>
        <taxon>Fungi</taxon>
        <taxon>Dikarya</taxon>
        <taxon>Basidiomycota</taxon>
        <taxon>Agaricomycotina</taxon>
        <taxon>Agaricomycetes</taxon>
        <taxon>Polyporales</taxon>
        <taxon>Polyporaceae</taxon>
        <taxon>Lentinus</taxon>
    </lineage>
</organism>
<comment type="similarity">
    <text evidence="2 7">Belongs to the DLT1 family.</text>
</comment>
<dbReference type="STRING" id="139420.A0A371DTV5"/>
<gene>
    <name evidence="7" type="primary">DLT1</name>
    <name evidence="8" type="ORF">OH76DRAFT_582135</name>
</gene>
<sequence>MFSRLTRRSTVSTLCYAILVLITTFFVAISCALLLSQAARTAPNGSFVENFNAVVIGAAYVLVLVFSLAFCIKRRIAVHRRLQRISKTFHTLGKNDVPDTVFRYIQQEYTRACLIAYESRPKDGYQEGWGRPGTNCEGVRFRTSLLDTVRKIDTLAHKVIPRHPALRPQARMLHHFRFILPLLSKDEDGLTPLHYYDSAIQLARHMSREPTEQEYIVGMRAAREIETTLQDCYLEMREGSSTNISTCAYSS</sequence>
<evidence type="ECO:0000256" key="1">
    <source>
        <dbReference type="ARBA" id="ARBA00002489"/>
    </source>
</evidence>
<comment type="subcellular location">
    <subcellularLocation>
        <location evidence="7">Membrane</location>
        <topology evidence="7">Multi-pass membrane protein</topology>
    </subcellularLocation>
</comment>
<dbReference type="OrthoDB" id="337038at2759"/>
<name>A0A371DTV5_9APHY</name>
<dbReference type="EMBL" id="KZ857381">
    <property type="protein sequence ID" value="RDX55941.1"/>
    <property type="molecule type" value="Genomic_DNA"/>
</dbReference>
<dbReference type="Proteomes" id="UP000256964">
    <property type="component" value="Unassembled WGS sequence"/>
</dbReference>
<dbReference type="PROSITE" id="PS51257">
    <property type="entry name" value="PROKAR_LIPOPROTEIN"/>
    <property type="match status" value="1"/>
</dbReference>
<dbReference type="PANTHER" id="PTHR40021">
    <property type="entry name" value="DEFECT AT LOW TEMPERATURE PROTEIN 1"/>
    <property type="match status" value="1"/>
</dbReference>
<feature type="transmembrane region" description="Helical" evidence="7">
    <location>
        <begin position="12"/>
        <end position="39"/>
    </location>
</feature>
<dbReference type="PANTHER" id="PTHR40021:SF1">
    <property type="entry name" value="DEFECT AT LOW TEMPERATURE PROTEIN 1"/>
    <property type="match status" value="1"/>
</dbReference>
<evidence type="ECO:0000256" key="7">
    <source>
        <dbReference type="RuleBase" id="RU367100"/>
    </source>
</evidence>
<proteinExistence type="inferred from homology"/>
<evidence type="ECO:0000256" key="2">
    <source>
        <dbReference type="ARBA" id="ARBA00005550"/>
    </source>
</evidence>
<evidence type="ECO:0000256" key="5">
    <source>
        <dbReference type="ARBA" id="ARBA00022989"/>
    </source>
</evidence>
<protein>
    <recommendedName>
        <fullName evidence="3 7">Defect at low temperature protein 1</fullName>
    </recommendedName>
</protein>
<accession>A0A371DTV5</accession>
<evidence type="ECO:0000313" key="9">
    <source>
        <dbReference type="Proteomes" id="UP000256964"/>
    </source>
</evidence>
<evidence type="ECO:0000256" key="6">
    <source>
        <dbReference type="ARBA" id="ARBA00023136"/>
    </source>
</evidence>
<dbReference type="AlphaFoldDB" id="A0A371DTV5"/>
<feature type="transmembrane region" description="Helical" evidence="7">
    <location>
        <begin position="51"/>
        <end position="72"/>
    </location>
</feature>
<comment type="function">
    <text evidence="1 7">Required for growth under high-pressure and low-temperature conditions.</text>
</comment>
<keyword evidence="5 7" id="KW-1133">Transmembrane helix</keyword>
<evidence type="ECO:0000256" key="3">
    <source>
        <dbReference type="ARBA" id="ARBA00021353"/>
    </source>
</evidence>
<evidence type="ECO:0000256" key="4">
    <source>
        <dbReference type="ARBA" id="ARBA00022692"/>
    </source>
</evidence>
<dbReference type="GO" id="GO:0016020">
    <property type="term" value="C:membrane"/>
    <property type="evidence" value="ECO:0007669"/>
    <property type="project" value="UniProtKB-SubCell"/>
</dbReference>
<keyword evidence="4 7" id="KW-0812">Transmembrane</keyword>
<keyword evidence="6 7" id="KW-0472">Membrane</keyword>
<dbReference type="InterPro" id="IPR038869">
    <property type="entry name" value="DLT1"/>
</dbReference>
<keyword evidence="9" id="KW-1185">Reference proteome</keyword>
<reference evidence="8 9" key="1">
    <citation type="journal article" date="2018" name="Biotechnol. Biofuels">
        <title>Integrative visual omics of the white-rot fungus Polyporus brumalis exposes the biotechnological potential of its oxidative enzymes for delignifying raw plant biomass.</title>
        <authorList>
            <person name="Miyauchi S."/>
            <person name="Rancon A."/>
            <person name="Drula E."/>
            <person name="Hage H."/>
            <person name="Chaduli D."/>
            <person name="Favel A."/>
            <person name="Grisel S."/>
            <person name="Henrissat B."/>
            <person name="Herpoel-Gimbert I."/>
            <person name="Ruiz-Duenas F.J."/>
            <person name="Chevret D."/>
            <person name="Hainaut M."/>
            <person name="Lin J."/>
            <person name="Wang M."/>
            <person name="Pangilinan J."/>
            <person name="Lipzen A."/>
            <person name="Lesage-Meessen L."/>
            <person name="Navarro D."/>
            <person name="Riley R."/>
            <person name="Grigoriev I.V."/>
            <person name="Zhou S."/>
            <person name="Raouche S."/>
            <person name="Rosso M.N."/>
        </authorList>
    </citation>
    <scope>NUCLEOTIDE SEQUENCE [LARGE SCALE GENOMIC DNA]</scope>
    <source>
        <strain evidence="8 9">BRFM 1820</strain>
    </source>
</reference>